<gene>
    <name evidence="7" type="primary">trmB</name>
    <name evidence="8" type="ORF">J2S77_002134</name>
</gene>
<sequence length="218" mass="25811">MRLRNKPWAEDYIHNHSHIVELNPYERKGQWQELFDHQQPLALEIGTGKGRFIDGMARQHPEMNFIGIERDKNVIVSAIEKLNDPEVHNAQLIHENAKDLRDMFGENEVDYLYLNFSDPWPKTRHEKRRLTYYTFLEQYQNVLKDDGTIIMKTDNRQLFEYSLVSFSQFGMTLQEVSLDLHATDDGTNIMTEYEEKFSEKGQVIYRCKASFTNNTDLK</sequence>
<dbReference type="Proteomes" id="UP001224359">
    <property type="component" value="Unassembled WGS sequence"/>
</dbReference>
<evidence type="ECO:0000256" key="6">
    <source>
        <dbReference type="ARBA" id="ARBA00022694"/>
    </source>
</evidence>
<comment type="similarity">
    <text evidence="7">Belongs to the class I-like SAM-binding methyltransferase superfamily. TrmB family.</text>
</comment>
<dbReference type="NCBIfam" id="NF001080">
    <property type="entry name" value="PRK00121.2-2"/>
    <property type="match status" value="1"/>
</dbReference>
<protein>
    <recommendedName>
        <fullName evidence="7">tRNA (guanine-N(7)-)-methyltransferase</fullName>
        <ecNumber evidence="7">2.1.1.33</ecNumber>
    </recommendedName>
    <alternativeName>
        <fullName evidence="7">tRNA (guanine(46)-N(7))-methyltransferase</fullName>
    </alternativeName>
    <alternativeName>
        <fullName evidence="7">tRNA(m7G46)-methyltransferase</fullName>
    </alternativeName>
</protein>
<comment type="pathway">
    <text evidence="7">tRNA modification; N(7)-methylguanine-tRNA biosynthesis.</text>
</comment>
<dbReference type="Pfam" id="PF02390">
    <property type="entry name" value="Methyltransf_4"/>
    <property type="match status" value="1"/>
</dbReference>
<feature type="binding site" evidence="7">
    <location>
        <position position="118"/>
    </location>
    <ligand>
        <name>S-adenosyl-L-methionine</name>
        <dbReference type="ChEBI" id="CHEBI:59789"/>
    </ligand>
</feature>
<dbReference type="PANTHER" id="PTHR23417">
    <property type="entry name" value="3-DEOXY-D-MANNO-OCTULOSONIC-ACID TRANSFERASE/TRNA GUANINE-N 7 - -METHYLTRANSFERASE"/>
    <property type="match status" value="1"/>
</dbReference>
<proteinExistence type="inferred from homology"/>
<dbReference type="PROSITE" id="PS51625">
    <property type="entry name" value="SAM_MT_TRMB"/>
    <property type="match status" value="1"/>
</dbReference>
<dbReference type="EC" id="2.1.1.33" evidence="7"/>
<name>A0ABT9VGN9_9BACI</name>
<dbReference type="InterPro" id="IPR055361">
    <property type="entry name" value="tRNA_methyltr_TrmB_bact"/>
</dbReference>
<accession>A0ABT9VGN9</accession>
<comment type="catalytic activity">
    <reaction evidence="1 7">
        <text>guanosine(46) in tRNA + S-adenosyl-L-methionine = N(7)-methylguanosine(46) in tRNA + S-adenosyl-L-homocysteine</text>
        <dbReference type="Rhea" id="RHEA:42708"/>
        <dbReference type="Rhea" id="RHEA-COMP:10188"/>
        <dbReference type="Rhea" id="RHEA-COMP:10189"/>
        <dbReference type="ChEBI" id="CHEBI:57856"/>
        <dbReference type="ChEBI" id="CHEBI:59789"/>
        <dbReference type="ChEBI" id="CHEBI:74269"/>
        <dbReference type="ChEBI" id="CHEBI:74480"/>
        <dbReference type="EC" id="2.1.1.33"/>
    </reaction>
</comment>
<keyword evidence="6 7" id="KW-0819">tRNA processing</keyword>
<evidence type="ECO:0000313" key="9">
    <source>
        <dbReference type="Proteomes" id="UP001224359"/>
    </source>
</evidence>
<dbReference type="Gene3D" id="3.40.50.150">
    <property type="entry name" value="Vaccinia Virus protein VP39"/>
    <property type="match status" value="1"/>
</dbReference>
<dbReference type="CDD" id="cd02440">
    <property type="entry name" value="AdoMet_MTases"/>
    <property type="match status" value="1"/>
</dbReference>
<evidence type="ECO:0000256" key="7">
    <source>
        <dbReference type="HAMAP-Rule" id="MF_01057"/>
    </source>
</evidence>
<comment type="function">
    <text evidence="2 7">Catalyzes the formation of N(7)-methylguanine at position 46 (m7G46) in tRNA.</text>
</comment>
<keyword evidence="5 7" id="KW-0949">S-adenosyl-L-methionine</keyword>
<evidence type="ECO:0000256" key="5">
    <source>
        <dbReference type="ARBA" id="ARBA00022691"/>
    </source>
</evidence>
<feature type="binding site" evidence="7">
    <location>
        <position position="154"/>
    </location>
    <ligand>
        <name>substrate</name>
    </ligand>
</feature>
<dbReference type="GO" id="GO:0008176">
    <property type="term" value="F:tRNA (guanine(46)-N7)-methyltransferase activity"/>
    <property type="evidence" value="ECO:0007669"/>
    <property type="project" value="UniProtKB-EC"/>
</dbReference>
<evidence type="ECO:0000256" key="3">
    <source>
        <dbReference type="ARBA" id="ARBA00022603"/>
    </source>
</evidence>
<keyword evidence="4 7" id="KW-0808">Transferase</keyword>
<evidence type="ECO:0000256" key="1">
    <source>
        <dbReference type="ARBA" id="ARBA00000142"/>
    </source>
</evidence>
<evidence type="ECO:0000313" key="8">
    <source>
        <dbReference type="EMBL" id="MDQ0160132.1"/>
    </source>
</evidence>
<feature type="binding site" evidence="7">
    <location>
        <position position="96"/>
    </location>
    <ligand>
        <name>S-adenosyl-L-methionine</name>
        <dbReference type="ChEBI" id="CHEBI:59789"/>
    </ligand>
</feature>
<dbReference type="NCBIfam" id="TIGR00091">
    <property type="entry name" value="tRNA (guanosine(46)-N7)-methyltransferase TrmB"/>
    <property type="match status" value="1"/>
</dbReference>
<evidence type="ECO:0000256" key="4">
    <source>
        <dbReference type="ARBA" id="ARBA00022679"/>
    </source>
</evidence>
<feature type="binding site" evidence="7">
    <location>
        <begin position="191"/>
        <end position="194"/>
    </location>
    <ligand>
        <name>substrate</name>
    </ligand>
</feature>
<keyword evidence="9" id="KW-1185">Reference proteome</keyword>
<keyword evidence="3 7" id="KW-0489">Methyltransferase</keyword>
<dbReference type="InterPro" id="IPR003358">
    <property type="entry name" value="tRNA_(Gua-N-7)_MeTrfase_Trmb"/>
</dbReference>
<feature type="binding site" evidence="7">
    <location>
        <position position="44"/>
    </location>
    <ligand>
        <name>S-adenosyl-L-methionine</name>
        <dbReference type="ChEBI" id="CHEBI:59789"/>
    </ligand>
</feature>
<dbReference type="InterPro" id="IPR029063">
    <property type="entry name" value="SAM-dependent_MTases_sf"/>
</dbReference>
<dbReference type="SUPFAM" id="SSF53335">
    <property type="entry name" value="S-adenosyl-L-methionine-dependent methyltransferases"/>
    <property type="match status" value="1"/>
</dbReference>
<reference evidence="8 9" key="1">
    <citation type="submission" date="2023-07" db="EMBL/GenBank/DDBJ databases">
        <title>Genomic Encyclopedia of Type Strains, Phase IV (KMG-IV): sequencing the most valuable type-strain genomes for metagenomic binning, comparative biology and taxonomic classification.</title>
        <authorList>
            <person name="Goeker M."/>
        </authorList>
    </citation>
    <scope>NUCLEOTIDE SEQUENCE [LARGE SCALE GENOMIC DNA]</scope>
    <source>
        <strain evidence="8 9">DSM 16460</strain>
    </source>
</reference>
<comment type="caution">
    <text evidence="8">The sequence shown here is derived from an EMBL/GenBank/DDBJ whole genome shotgun (WGS) entry which is preliminary data.</text>
</comment>
<dbReference type="HAMAP" id="MF_01057">
    <property type="entry name" value="tRNA_methyltr_TrmB"/>
    <property type="match status" value="1"/>
</dbReference>
<dbReference type="RefSeq" id="WP_306977149.1">
    <property type="nucleotide sequence ID" value="NZ_JAUSTQ010000009.1"/>
</dbReference>
<feature type="region of interest" description="Interaction with RNA" evidence="7">
    <location>
        <begin position="124"/>
        <end position="129"/>
    </location>
</feature>
<evidence type="ECO:0000256" key="2">
    <source>
        <dbReference type="ARBA" id="ARBA00003015"/>
    </source>
</evidence>
<organism evidence="8 9">
    <name type="scientific">Alkalibacillus salilacus</name>
    <dbReference type="NCBI Taxonomy" id="284582"/>
    <lineage>
        <taxon>Bacteria</taxon>
        <taxon>Bacillati</taxon>
        <taxon>Bacillota</taxon>
        <taxon>Bacilli</taxon>
        <taxon>Bacillales</taxon>
        <taxon>Bacillaceae</taxon>
        <taxon>Alkalibacillus</taxon>
    </lineage>
</organism>
<feature type="binding site" evidence="7">
    <location>
        <position position="122"/>
    </location>
    <ligand>
        <name>substrate</name>
    </ligand>
</feature>
<dbReference type="EMBL" id="JAUSTQ010000009">
    <property type="protein sequence ID" value="MDQ0160132.1"/>
    <property type="molecule type" value="Genomic_DNA"/>
</dbReference>
<feature type="binding site" evidence="7">
    <location>
        <position position="69"/>
    </location>
    <ligand>
        <name>S-adenosyl-L-methionine</name>
        <dbReference type="ChEBI" id="CHEBI:59789"/>
    </ligand>
</feature>
<dbReference type="PANTHER" id="PTHR23417:SF14">
    <property type="entry name" value="PENTACOTRIPEPTIDE-REPEAT REGION OF PRORP DOMAIN-CONTAINING PROTEIN"/>
    <property type="match status" value="1"/>
</dbReference>